<protein>
    <submittedName>
        <fullName evidence="1">Predicted acetyltransferase involved in intracellular survival and related acetyltransferases</fullName>
    </submittedName>
</protein>
<dbReference type="InterPro" id="IPR000182">
    <property type="entry name" value="GNAT_dom"/>
</dbReference>
<dbReference type="RefSeq" id="WP_055218280.1">
    <property type="nucleotide sequence ID" value="NZ_CAXSRP010000013.1"/>
</dbReference>
<dbReference type="AlphaFoldDB" id="A0A174I6A2"/>
<dbReference type="OrthoDB" id="2063981at2"/>
<proteinExistence type="predicted"/>
<name>A0A174I6A2_9FIRM</name>
<dbReference type="GO" id="GO:0016747">
    <property type="term" value="F:acyltransferase activity, transferring groups other than amino-acyl groups"/>
    <property type="evidence" value="ECO:0007669"/>
    <property type="project" value="InterPro"/>
</dbReference>
<sequence>MTEYRLAKPEEWEDCIELANYVFSTAHRPHDFEQLIPRVYQAGPEMARIHRVAVAENGRLRAEIAVLPQQMAAGGKLLRAGYVGSVSVHPKARGEGHMKRLLGDWITDLEGTCDLLALDGQRQRYAYFGFTPGSEKYTFYLDVANVRHTWKNGELSAYTFAPLFPENGEADEEAAAFAKKLNEEKPLYVVREDVKACLKTFGEQAIAIWKNGERIGYLALCGGNQVVEAEVLEEQDFVPALAAYLKENALDSLFISIPVYETGKAAALSEVCESFTKERCGSAMYRIFQFADVIEAMLTMKAETMGISDGTWFAVLEGQPLTVTVKDGTVTVTREAHPGADVLNREQAQELLLSPLASKGSKVPSEIWKNIPSDWFPLPLYCATADEF</sequence>
<dbReference type="SUPFAM" id="SSF55729">
    <property type="entry name" value="Acyl-CoA N-acyltransferases (Nat)"/>
    <property type="match status" value="1"/>
</dbReference>
<dbReference type="EMBL" id="CYYV01000016">
    <property type="protein sequence ID" value="CUO81576.1"/>
    <property type="molecule type" value="Genomic_DNA"/>
</dbReference>
<dbReference type="PROSITE" id="PS51186">
    <property type="entry name" value="GNAT"/>
    <property type="match status" value="1"/>
</dbReference>
<evidence type="ECO:0000313" key="2">
    <source>
        <dbReference type="Proteomes" id="UP000095706"/>
    </source>
</evidence>
<organism evidence="1 2">
    <name type="scientific">Fusicatenibacter saccharivorans</name>
    <dbReference type="NCBI Taxonomy" id="1150298"/>
    <lineage>
        <taxon>Bacteria</taxon>
        <taxon>Bacillati</taxon>
        <taxon>Bacillota</taxon>
        <taxon>Clostridia</taxon>
        <taxon>Lachnospirales</taxon>
        <taxon>Lachnospiraceae</taxon>
        <taxon>Fusicatenibacter</taxon>
    </lineage>
</organism>
<dbReference type="STRING" id="1150298.ERS852406_02913"/>
<gene>
    <name evidence="1" type="ORF">ERS852406_02913</name>
</gene>
<keyword evidence="1" id="KW-0808">Transferase</keyword>
<dbReference type="Gene3D" id="3.40.630.30">
    <property type="match status" value="1"/>
</dbReference>
<dbReference type="InterPro" id="IPR016181">
    <property type="entry name" value="Acyl_CoA_acyltransferase"/>
</dbReference>
<accession>A0A174I6A2</accession>
<dbReference type="Proteomes" id="UP000095706">
    <property type="component" value="Unassembled WGS sequence"/>
</dbReference>
<evidence type="ECO:0000313" key="1">
    <source>
        <dbReference type="EMBL" id="CUO81576.1"/>
    </source>
</evidence>
<reference evidence="1 2" key="1">
    <citation type="submission" date="2015-09" db="EMBL/GenBank/DDBJ databases">
        <authorList>
            <consortium name="Pathogen Informatics"/>
        </authorList>
    </citation>
    <scope>NUCLEOTIDE SEQUENCE [LARGE SCALE GENOMIC DNA]</scope>
    <source>
        <strain evidence="1 2">2789STDY5608849</strain>
    </source>
</reference>
<dbReference type="Pfam" id="PF13527">
    <property type="entry name" value="Acetyltransf_9"/>
    <property type="match status" value="1"/>
</dbReference>